<evidence type="ECO:0000259" key="2">
    <source>
        <dbReference type="PROSITE" id="PS51724"/>
    </source>
</evidence>
<comment type="caution">
    <text evidence="3">The sequence shown here is derived from an EMBL/GenBank/DDBJ whole genome shotgun (WGS) entry which is preliminary data.</text>
</comment>
<dbReference type="PROSITE" id="PS51724">
    <property type="entry name" value="SPOR"/>
    <property type="match status" value="1"/>
</dbReference>
<feature type="coiled-coil region" evidence="1">
    <location>
        <begin position="709"/>
        <end position="768"/>
    </location>
</feature>
<feature type="domain" description="SPOR" evidence="2">
    <location>
        <begin position="789"/>
        <end position="867"/>
    </location>
</feature>
<accession>A0A370DH69</accession>
<dbReference type="SUPFAM" id="SSF57997">
    <property type="entry name" value="Tropomyosin"/>
    <property type="match status" value="2"/>
</dbReference>
<dbReference type="InterPro" id="IPR007730">
    <property type="entry name" value="SPOR-like_dom"/>
</dbReference>
<dbReference type="Gene3D" id="3.30.70.1070">
    <property type="entry name" value="Sporulation related repeat"/>
    <property type="match status" value="1"/>
</dbReference>
<evidence type="ECO:0000313" key="3">
    <source>
        <dbReference type="EMBL" id="RDH83506.1"/>
    </source>
</evidence>
<feature type="coiled-coil region" evidence="1">
    <location>
        <begin position="1"/>
        <end position="28"/>
    </location>
</feature>
<dbReference type="AlphaFoldDB" id="A0A370DH69"/>
<organism evidence="3 4">
    <name type="scientific">endosymbiont of Escarpia spicata</name>
    <dbReference type="NCBI Taxonomy" id="2200908"/>
    <lineage>
        <taxon>Bacteria</taxon>
        <taxon>Pseudomonadati</taxon>
        <taxon>Pseudomonadota</taxon>
        <taxon>Gammaproteobacteria</taxon>
        <taxon>sulfur-oxidizing symbionts</taxon>
    </lineage>
</organism>
<keyword evidence="1" id="KW-0175">Coiled coil</keyword>
<evidence type="ECO:0000256" key="1">
    <source>
        <dbReference type="SAM" id="Coils"/>
    </source>
</evidence>
<proteinExistence type="predicted"/>
<dbReference type="PANTHER" id="PTHR46753:SF2">
    <property type="entry name" value="FYVE AND COILED-COIL DOMAIN-CONTAINING PROTEIN 1"/>
    <property type="match status" value="1"/>
</dbReference>
<dbReference type="EMBL" id="QFXE01000018">
    <property type="protein sequence ID" value="RDH83506.1"/>
    <property type="molecule type" value="Genomic_DNA"/>
</dbReference>
<reference evidence="3 4" key="1">
    <citation type="journal article" date="2018" name="ISME J.">
        <title>Endosymbiont genomes yield clues of tubeworm success.</title>
        <authorList>
            <person name="Li Y."/>
            <person name="Liles M.R."/>
            <person name="Halanych K.M."/>
        </authorList>
    </citation>
    <scope>NUCLEOTIDE SEQUENCE [LARGE SCALE GENOMIC DNA]</scope>
    <source>
        <strain evidence="3">A1462</strain>
    </source>
</reference>
<feature type="coiled-coil region" evidence="1">
    <location>
        <begin position="81"/>
        <end position="112"/>
    </location>
</feature>
<dbReference type="Pfam" id="PF05036">
    <property type="entry name" value="SPOR"/>
    <property type="match status" value="1"/>
</dbReference>
<dbReference type="PANTHER" id="PTHR46753">
    <property type="entry name" value="FYVE AND COILED-COIL DOMAIN-CONTAINING PROTEIN 1"/>
    <property type="match status" value="1"/>
</dbReference>
<evidence type="ECO:0000313" key="4">
    <source>
        <dbReference type="Proteomes" id="UP000254771"/>
    </source>
</evidence>
<keyword evidence="4" id="KW-1185">Reference proteome</keyword>
<feature type="coiled-coil region" evidence="1">
    <location>
        <begin position="313"/>
        <end position="368"/>
    </location>
</feature>
<name>A0A370DH69_9GAMM</name>
<dbReference type="GO" id="GO:0005776">
    <property type="term" value="C:autophagosome"/>
    <property type="evidence" value="ECO:0007669"/>
    <property type="project" value="TreeGrafter"/>
</dbReference>
<dbReference type="GO" id="GO:0005764">
    <property type="term" value="C:lysosome"/>
    <property type="evidence" value="ECO:0007669"/>
    <property type="project" value="TreeGrafter"/>
</dbReference>
<feature type="coiled-coil region" evidence="1">
    <location>
        <begin position="529"/>
        <end position="612"/>
    </location>
</feature>
<dbReference type="InterPro" id="IPR036680">
    <property type="entry name" value="SPOR-like_sf"/>
</dbReference>
<dbReference type="Proteomes" id="UP000254771">
    <property type="component" value="Unassembled WGS sequence"/>
</dbReference>
<dbReference type="GO" id="GO:0042834">
    <property type="term" value="F:peptidoglycan binding"/>
    <property type="evidence" value="ECO:0007669"/>
    <property type="project" value="InterPro"/>
</dbReference>
<protein>
    <recommendedName>
        <fullName evidence="2">SPOR domain-containing protein</fullName>
    </recommendedName>
</protein>
<gene>
    <name evidence="3" type="ORF">DIZ78_13335</name>
</gene>
<sequence>MALKKTSKKDLQTRLDQLKEKVETITMRLDRQSYAHSKLKGKVKYLWRDASDLLGVRASLQSQLQGLADANEGLPYKCRLLQEADDRLEQQQTDLAQTLSSIQQQLDALQQDNDLGGELASQGQRQQELVQATEGLAAKLHDLEVSTSLVERAGDDLETRVNTLESSASEILKRQQELDELAHGLNDHVEVLPALQKHLDKLTSDLNTLWDNADGMGVSLKQQTHITTLLGQSRDDLADRTGALENELRTLAEQQSQHLSPLSDKMAGLQKALDHLSNQPQDLPASGNDTRLHDLEETTSRVERAGDEIQARTETLESSAVELSSQLQAMERQLSELVGGAGSPESDKVELDDLYRSLEQQLNGLKSKQSANHSLLEEFLSRTGDLEKAAVTQAEHTDIYSNRLATLTEELHGLLALETDRRLDDLDLRNNTLEQSLQGERGRISELEQVGVSLNEQLNSAVSDTGALEERINAQGTGSERLNNEIDRLDGEFQALNRSMQEQLHVHDARLLEQQQQLDGAVDGQREITDALRSRLDELKVELQETNRSTQEQQQDQDIRLVKQQQLDDVVVLYSEPTDNINSRLDDLDNAHQALQEKSETLQVQQAQQNDETQGLKQRSLLLMMLLLLITATVGFLLFRDSTTPEEPQQVDKAEPAVISEPASDSTKLENEVAGLRQGLSQLGDSVAQVTHSVDEIKASVDPELPGKVNRLADNLETLSQENLQKQQESVRLKTSLQQESARLKTSQQQVQAELDKITGKVKALERNAPNLMVMAAAQTPEGLQWMKAQQLGHFTLQVVGVHKRESLARFIRQQGIEADSAIYHTEHQGQKWYVLFYGNYETLEQAKAATRQLPADLAAYKPWIRRIPETGGLFPL</sequence>